<dbReference type="Gene3D" id="2.40.50.140">
    <property type="entry name" value="Nucleic acid-binding proteins"/>
    <property type="match status" value="1"/>
</dbReference>
<keyword evidence="1 2" id="KW-0238">DNA-binding</keyword>
<gene>
    <name evidence="4" type="ORF">DD236_09480</name>
</gene>
<accession>A0A2V1K525</accession>
<protein>
    <recommendedName>
        <fullName evidence="6">Single-stranded DNA-binding protein</fullName>
    </recommendedName>
</protein>
<evidence type="ECO:0008006" key="6">
    <source>
        <dbReference type="Google" id="ProtNLM"/>
    </source>
</evidence>
<evidence type="ECO:0000256" key="3">
    <source>
        <dbReference type="SAM" id="MobiDB-lite"/>
    </source>
</evidence>
<dbReference type="RefSeq" id="WP_109094159.1">
    <property type="nucleotide sequence ID" value="NZ_CAMELQ010000043.1"/>
</dbReference>
<keyword evidence="5" id="KW-1185">Reference proteome</keyword>
<feature type="region of interest" description="Disordered" evidence="3">
    <location>
        <begin position="129"/>
        <end position="168"/>
    </location>
</feature>
<dbReference type="InterPro" id="IPR012340">
    <property type="entry name" value="NA-bd_OB-fold"/>
</dbReference>
<reference evidence="5" key="1">
    <citation type="submission" date="2018-05" db="EMBL/GenBank/DDBJ databases">
        <authorList>
            <person name="Li Y."/>
        </authorList>
    </citation>
    <scope>NUCLEOTIDE SEQUENCE [LARGE SCALE GENOMIC DNA]</scope>
    <source>
        <strain evidence="5">sk1b4</strain>
    </source>
</reference>
<dbReference type="Pfam" id="PF00436">
    <property type="entry name" value="SSB"/>
    <property type="match status" value="1"/>
</dbReference>
<evidence type="ECO:0000313" key="4">
    <source>
        <dbReference type="EMBL" id="PWF25670.1"/>
    </source>
</evidence>
<dbReference type="InterPro" id="IPR000424">
    <property type="entry name" value="Primosome_PriB/ssb"/>
</dbReference>
<organism evidence="4 5">
    <name type="scientific">Ancrocorticia populi</name>
    <dbReference type="NCBI Taxonomy" id="2175228"/>
    <lineage>
        <taxon>Bacteria</taxon>
        <taxon>Bacillati</taxon>
        <taxon>Actinomycetota</taxon>
        <taxon>Actinomycetes</taxon>
        <taxon>Actinomycetales</taxon>
        <taxon>Actinomycetaceae</taxon>
        <taxon>Ancrocorticia</taxon>
    </lineage>
</organism>
<dbReference type="CDD" id="cd04496">
    <property type="entry name" value="SSB_OBF"/>
    <property type="match status" value="1"/>
</dbReference>
<comment type="caution">
    <text evidence="4">The sequence shown here is derived from an EMBL/GenBank/DDBJ whole genome shotgun (WGS) entry which is preliminary data.</text>
</comment>
<dbReference type="AlphaFoldDB" id="A0A2V1K525"/>
<dbReference type="OrthoDB" id="4427276at2"/>
<name>A0A2V1K525_9ACTO</name>
<dbReference type="EMBL" id="QETB01000005">
    <property type="protein sequence ID" value="PWF25670.1"/>
    <property type="molecule type" value="Genomic_DNA"/>
</dbReference>
<dbReference type="SUPFAM" id="SSF50249">
    <property type="entry name" value="Nucleic acid-binding proteins"/>
    <property type="match status" value="1"/>
</dbReference>
<dbReference type="PROSITE" id="PS50935">
    <property type="entry name" value="SSB"/>
    <property type="match status" value="1"/>
</dbReference>
<evidence type="ECO:0000256" key="2">
    <source>
        <dbReference type="PROSITE-ProRule" id="PRU00252"/>
    </source>
</evidence>
<evidence type="ECO:0000256" key="1">
    <source>
        <dbReference type="ARBA" id="ARBA00023125"/>
    </source>
</evidence>
<sequence>MANETYVTVRGFTGADPRLFRNEDGGTTVLFRVGVTPRSFNRKSEKFEDGATTWYSIRCYGPLADNVINSVFRGTPVVVRGKLSHRESVDKEGVNRYEITVVADSVGIDLNTGQARFTSVKNQRLDAVHGEPAGSASEVPVADEEPPYSADDPLEYSTDPAGNLAGVS</sequence>
<dbReference type="Proteomes" id="UP000245283">
    <property type="component" value="Unassembled WGS sequence"/>
</dbReference>
<proteinExistence type="predicted"/>
<dbReference type="GO" id="GO:0003697">
    <property type="term" value="F:single-stranded DNA binding"/>
    <property type="evidence" value="ECO:0007669"/>
    <property type="project" value="InterPro"/>
</dbReference>
<evidence type="ECO:0000313" key="5">
    <source>
        <dbReference type="Proteomes" id="UP000245283"/>
    </source>
</evidence>